<protein>
    <submittedName>
        <fullName evidence="2">Uncharacterized protein</fullName>
    </submittedName>
</protein>
<name>A0AAP7ZIU6_RALSL</name>
<feature type="region of interest" description="Disordered" evidence="1">
    <location>
        <begin position="71"/>
        <end position="93"/>
    </location>
</feature>
<organism evidence="2 3">
    <name type="scientific">Ralstonia solanacearum K60</name>
    <dbReference type="NCBI Taxonomy" id="1091042"/>
    <lineage>
        <taxon>Bacteria</taxon>
        <taxon>Pseudomonadati</taxon>
        <taxon>Pseudomonadota</taxon>
        <taxon>Betaproteobacteria</taxon>
        <taxon>Burkholderiales</taxon>
        <taxon>Burkholderiaceae</taxon>
        <taxon>Ralstonia</taxon>
        <taxon>Ralstonia solanacearum species complex</taxon>
    </lineage>
</organism>
<evidence type="ECO:0000313" key="3">
    <source>
        <dbReference type="Proteomes" id="UP000216164"/>
    </source>
</evidence>
<dbReference type="EMBL" id="NCTK01000002">
    <property type="protein sequence ID" value="OYQ09877.1"/>
    <property type="molecule type" value="Genomic_DNA"/>
</dbReference>
<accession>A0AAP7ZIU6</accession>
<proteinExistence type="predicted"/>
<sequence length="93" mass="10120">MCCEVLSEALTGALIGQPLSHEMFISFPSADALLFAEGNIVLRAIASAGWARRGLRPWHVSTISMREPGGLSFGRRQESGRAVRIGKVRSHSR</sequence>
<comment type="caution">
    <text evidence="2">The sequence shown here is derived from an EMBL/GenBank/DDBJ whole genome shotgun (WGS) entry which is preliminary data.</text>
</comment>
<dbReference type="Proteomes" id="UP000216164">
    <property type="component" value="Unassembled WGS sequence"/>
</dbReference>
<dbReference type="AlphaFoldDB" id="A0AAP7ZIU6"/>
<gene>
    <name evidence="2" type="ORF">B7R77_24005</name>
</gene>
<reference evidence="2 3" key="1">
    <citation type="submission" date="2017-04" db="EMBL/GenBank/DDBJ databases">
        <title>Genome Announcement: Closed genomes of Ralstonia solanacearum strains K60, UW551, and UW700.</title>
        <authorList>
            <person name="Hayes M."/>
            <person name="Macintyre A.M."/>
            <person name="Allen C."/>
        </authorList>
    </citation>
    <scope>NUCLEOTIDE SEQUENCE [LARGE SCALE GENOMIC DNA]</scope>
    <source>
        <strain evidence="2 3">UW25</strain>
    </source>
</reference>
<feature type="compositionally biased region" description="Basic residues" evidence="1">
    <location>
        <begin position="84"/>
        <end position="93"/>
    </location>
</feature>
<evidence type="ECO:0000256" key="1">
    <source>
        <dbReference type="SAM" id="MobiDB-lite"/>
    </source>
</evidence>
<evidence type="ECO:0000313" key="2">
    <source>
        <dbReference type="EMBL" id="OYQ09877.1"/>
    </source>
</evidence>